<keyword evidence="2" id="KW-1185">Reference proteome</keyword>
<name>D3S2I5_FERPA</name>
<evidence type="ECO:0000313" key="2">
    <source>
        <dbReference type="Proteomes" id="UP000002613"/>
    </source>
</evidence>
<dbReference type="RefSeq" id="WP_012964862.1">
    <property type="nucleotide sequence ID" value="NC_013849.1"/>
</dbReference>
<dbReference type="GeneID" id="8777834"/>
<protein>
    <submittedName>
        <fullName evidence="1">Uncharacterized protein</fullName>
    </submittedName>
</protein>
<dbReference type="AlphaFoldDB" id="D3S2I5"/>
<gene>
    <name evidence="1" type="ordered locus">Ferp_0336</name>
</gene>
<dbReference type="Proteomes" id="UP000002613">
    <property type="component" value="Chromosome"/>
</dbReference>
<dbReference type="KEGG" id="fpl:Ferp_0336"/>
<reference evidence="2" key="1">
    <citation type="submission" date="2010-02" db="EMBL/GenBank/DDBJ databases">
        <title>Complete sequence of Ferroglobus placidus DSM 10642.</title>
        <authorList>
            <consortium name="US DOE Joint Genome Institute"/>
            <person name="Lucas S."/>
            <person name="Copeland A."/>
            <person name="Lapidus A."/>
            <person name="Cheng J.-F."/>
            <person name="Bruce D."/>
            <person name="Goodwin L."/>
            <person name="Pitluck S."/>
            <person name="Saunders E."/>
            <person name="Brettin T."/>
            <person name="Detter J.C."/>
            <person name="Han C."/>
            <person name="Tapia R."/>
            <person name="Larimer F."/>
            <person name="Land M."/>
            <person name="Hauser L."/>
            <person name="Kyrpides N."/>
            <person name="Ivanova N."/>
            <person name="Holmes D."/>
            <person name="Lovley D."/>
            <person name="Kyrpides N."/>
            <person name="Anderson I.J."/>
            <person name="Woyke T."/>
        </authorList>
    </citation>
    <scope>NUCLEOTIDE SEQUENCE [LARGE SCALE GENOMIC DNA]</scope>
    <source>
        <strain evidence="2">DSM 10642 / AEDII12DO</strain>
    </source>
</reference>
<dbReference type="HOGENOM" id="CLU_1598949_0_0_2"/>
<reference evidence="1 2" key="2">
    <citation type="journal article" date="2011" name="Stand. Genomic Sci.">
        <title>Complete genome sequence of Ferroglobus placidus AEDII12DO.</title>
        <authorList>
            <person name="Anderson I."/>
            <person name="Risso C."/>
            <person name="Holmes D."/>
            <person name="Lucas S."/>
            <person name="Copeland A."/>
            <person name="Lapidus A."/>
            <person name="Cheng J.F."/>
            <person name="Bruce D."/>
            <person name="Goodwin L."/>
            <person name="Pitluck S."/>
            <person name="Saunders E."/>
            <person name="Brettin T."/>
            <person name="Detter J.C."/>
            <person name="Han C."/>
            <person name="Tapia R."/>
            <person name="Larimer F."/>
            <person name="Land M."/>
            <person name="Hauser L."/>
            <person name="Woyke T."/>
            <person name="Lovley D."/>
            <person name="Kyrpides N."/>
            <person name="Ivanova N."/>
        </authorList>
    </citation>
    <scope>NUCLEOTIDE SEQUENCE [LARGE SCALE GENOMIC DNA]</scope>
    <source>
        <strain evidence="2">DSM 10642 / AEDII12DO</strain>
    </source>
</reference>
<sequence>MNVKTATMIFFVFLLIAALFFRTHSVKNGNEFRPLTEEEIKKLVEGRKLDVIAVKDIGNQTVVLYRTSGGGGYLILSVSSGRLVESEATWTSSGNVSVSTHRTGTPFIALILNNSGFREVIVKCGNFSKTYNVTEVGLIIPVDLNARLCELSPLQRDGRILVYRLS</sequence>
<dbReference type="PaxDb" id="589924-Ferp_0336"/>
<organism evidence="1 2">
    <name type="scientific">Ferroglobus placidus (strain DSM 10642 / AEDII12DO)</name>
    <dbReference type="NCBI Taxonomy" id="589924"/>
    <lineage>
        <taxon>Archaea</taxon>
        <taxon>Methanobacteriati</taxon>
        <taxon>Methanobacteriota</taxon>
        <taxon>Archaeoglobi</taxon>
        <taxon>Archaeoglobales</taxon>
        <taxon>Archaeoglobaceae</taxon>
        <taxon>Ferroglobus</taxon>
    </lineage>
</organism>
<accession>D3S2I5</accession>
<proteinExistence type="predicted"/>
<evidence type="ECO:0000313" key="1">
    <source>
        <dbReference type="EMBL" id="ADC64515.1"/>
    </source>
</evidence>
<dbReference type="EMBL" id="CP001899">
    <property type="protein sequence ID" value="ADC64515.1"/>
    <property type="molecule type" value="Genomic_DNA"/>
</dbReference>